<evidence type="ECO:0008006" key="4">
    <source>
        <dbReference type="Google" id="ProtNLM"/>
    </source>
</evidence>
<dbReference type="AlphaFoldDB" id="A0AAV6Z5P8"/>
<proteinExistence type="predicted"/>
<evidence type="ECO:0000313" key="2">
    <source>
        <dbReference type="EMBL" id="KAG8541628.1"/>
    </source>
</evidence>
<gene>
    <name evidence="2" type="ORF">GDO81_028596</name>
</gene>
<dbReference type="EMBL" id="WNYA01007022">
    <property type="protein sequence ID" value="KAG8541628.1"/>
    <property type="molecule type" value="Genomic_DNA"/>
</dbReference>
<keyword evidence="1" id="KW-1133">Transmembrane helix</keyword>
<evidence type="ECO:0000256" key="1">
    <source>
        <dbReference type="SAM" id="Phobius"/>
    </source>
</evidence>
<organism evidence="2 3">
    <name type="scientific">Engystomops pustulosus</name>
    <name type="common">Tungara frog</name>
    <name type="synonym">Physalaemus pustulosus</name>
    <dbReference type="NCBI Taxonomy" id="76066"/>
    <lineage>
        <taxon>Eukaryota</taxon>
        <taxon>Metazoa</taxon>
        <taxon>Chordata</taxon>
        <taxon>Craniata</taxon>
        <taxon>Vertebrata</taxon>
        <taxon>Euteleostomi</taxon>
        <taxon>Amphibia</taxon>
        <taxon>Batrachia</taxon>
        <taxon>Anura</taxon>
        <taxon>Neobatrachia</taxon>
        <taxon>Hyloidea</taxon>
        <taxon>Leptodactylidae</taxon>
        <taxon>Leiuperinae</taxon>
        <taxon>Engystomops</taxon>
    </lineage>
</organism>
<evidence type="ECO:0000313" key="3">
    <source>
        <dbReference type="Proteomes" id="UP000824782"/>
    </source>
</evidence>
<keyword evidence="1" id="KW-0472">Membrane</keyword>
<reference evidence="2" key="1">
    <citation type="thesis" date="2020" institute="ProQuest LLC" country="789 East Eisenhower Parkway, Ann Arbor, MI, USA">
        <title>Comparative Genomics and Chromosome Evolution.</title>
        <authorList>
            <person name="Mudd A.B."/>
        </authorList>
    </citation>
    <scope>NUCLEOTIDE SEQUENCE</scope>
    <source>
        <strain evidence="2">237g6f4</strain>
        <tissue evidence="2">Blood</tissue>
    </source>
</reference>
<feature type="transmembrane region" description="Helical" evidence="1">
    <location>
        <begin position="27"/>
        <end position="52"/>
    </location>
</feature>
<name>A0AAV6Z5P8_ENGPU</name>
<accession>A0AAV6Z5P8</accession>
<comment type="caution">
    <text evidence="2">The sequence shown here is derived from an EMBL/GenBank/DDBJ whole genome shotgun (WGS) entry which is preliminary data.</text>
</comment>
<sequence>MICNNDHIFLLVLYDCFSVKILQYNMVLYFVTVKYFLAFMYLYFLAFLNIFFKRGGYFSGTVYDHKYHRVFHFVYFLFHSILMLFSIPVLVHVHHKLLILYT</sequence>
<keyword evidence="1" id="KW-0812">Transmembrane</keyword>
<protein>
    <recommendedName>
        <fullName evidence="4">NADH dehydrogenase subunit 4</fullName>
    </recommendedName>
</protein>
<keyword evidence="3" id="KW-1185">Reference proteome</keyword>
<dbReference type="Proteomes" id="UP000824782">
    <property type="component" value="Unassembled WGS sequence"/>
</dbReference>
<feature type="transmembrane region" description="Helical" evidence="1">
    <location>
        <begin position="73"/>
        <end position="93"/>
    </location>
</feature>